<dbReference type="Proteomes" id="UP000028602">
    <property type="component" value="Unassembled WGS sequence"/>
</dbReference>
<gene>
    <name evidence="2" type="ORF">GTPT_1877</name>
</gene>
<organism evidence="2 3">
    <name type="scientific">Tatumella ptyseos ATCC 33301</name>
    <dbReference type="NCBI Taxonomy" id="1005995"/>
    <lineage>
        <taxon>Bacteria</taxon>
        <taxon>Pseudomonadati</taxon>
        <taxon>Pseudomonadota</taxon>
        <taxon>Gammaproteobacteria</taxon>
        <taxon>Enterobacterales</taxon>
        <taxon>Erwiniaceae</taxon>
        <taxon>Tatumella</taxon>
    </lineage>
</organism>
<dbReference type="eggNOG" id="COG2801">
    <property type="taxonomic scope" value="Bacteria"/>
</dbReference>
<comment type="caution">
    <text evidence="2">The sequence shown here is derived from an EMBL/GenBank/DDBJ whole genome shotgun (WGS) entry which is preliminary data.</text>
</comment>
<feature type="non-terminal residue" evidence="2">
    <location>
        <position position="1"/>
    </location>
</feature>
<feature type="region of interest" description="Disordered" evidence="1">
    <location>
        <begin position="1"/>
        <end position="50"/>
    </location>
</feature>
<name>A0A085JG34_9GAMM</name>
<dbReference type="EMBL" id="JMPR01000032">
    <property type="protein sequence ID" value="KFD19430.1"/>
    <property type="molecule type" value="Genomic_DNA"/>
</dbReference>
<dbReference type="AlphaFoldDB" id="A0A085JG34"/>
<evidence type="ECO:0000256" key="1">
    <source>
        <dbReference type="SAM" id="MobiDB-lite"/>
    </source>
</evidence>
<keyword evidence="3" id="KW-1185">Reference proteome</keyword>
<evidence type="ECO:0000313" key="2">
    <source>
        <dbReference type="EMBL" id="KFD19430.1"/>
    </source>
</evidence>
<feature type="compositionally biased region" description="Basic and acidic residues" evidence="1">
    <location>
        <begin position="1"/>
        <end position="27"/>
    </location>
</feature>
<sequence>RGEDRALLKQRDKLYRSARQAHPERWSGRTRNWQPEGPVTLNPDREKQAA</sequence>
<protein>
    <submittedName>
        <fullName evidence="2">Transposase</fullName>
    </submittedName>
</protein>
<proteinExistence type="predicted"/>
<accession>A0A085JG34</accession>
<reference evidence="2 3" key="1">
    <citation type="submission" date="2014-05" db="EMBL/GenBank/DDBJ databases">
        <title>ATOL: Assembling a taxonomically balanced genome-scale reconstruction of the evolutionary history of the Enterobacteriaceae.</title>
        <authorList>
            <person name="Plunkett G.III."/>
            <person name="Neeno-Eckwall E.C."/>
            <person name="Glasner J.D."/>
            <person name="Perna N.T."/>
        </authorList>
    </citation>
    <scope>NUCLEOTIDE SEQUENCE [LARGE SCALE GENOMIC DNA]</scope>
    <source>
        <strain evidence="2 3">ATCC 33301</strain>
    </source>
</reference>
<evidence type="ECO:0000313" key="3">
    <source>
        <dbReference type="Proteomes" id="UP000028602"/>
    </source>
</evidence>